<evidence type="ECO:0000313" key="7">
    <source>
        <dbReference type="EMBL" id="KYG33584.1"/>
    </source>
</evidence>
<comment type="caution">
    <text evidence="7">The sequence shown here is derived from an EMBL/GenBank/DDBJ whole genome shotgun (WGS) entry which is preliminary data.</text>
</comment>
<keyword evidence="2" id="KW-1003">Cell membrane</keyword>
<dbReference type="STRING" id="519424.AZF04_16265"/>
<feature type="transmembrane region" description="Helical" evidence="6">
    <location>
        <begin position="172"/>
        <end position="191"/>
    </location>
</feature>
<dbReference type="EMBL" id="LTAO01000006">
    <property type="protein sequence ID" value="KYG33584.1"/>
    <property type="molecule type" value="Genomic_DNA"/>
</dbReference>
<evidence type="ECO:0000256" key="3">
    <source>
        <dbReference type="ARBA" id="ARBA00022692"/>
    </source>
</evidence>
<evidence type="ECO:0000256" key="2">
    <source>
        <dbReference type="ARBA" id="ARBA00022475"/>
    </source>
</evidence>
<reference evidence="7" key="1">
    <citation type="submission" date="2016-02" db="EMBL/GenBank/DDBJ databases">
        <title>Genome sequence of Bacillus trypoxylicola KCTC 13244(T).</title>
        <authorList>
            <person name="Jeong H."/>
            <person name="Park S.-H."/>
            <person name="Choi S.-K."/>
        </authorList>
    </citation>
    <scope>NUCLEOTIDE SEQUENCE [LARGE SCALE GENOMIC DNA]</scope>
    <source>
        <strain evidence="7">KCTC 13244</strain>
    </source>
</reference>
<evidence type="ECO:0000256" key="5">
    <source>
        <dbReference type="ARBA" id="ARBA00023136"/>
    </source>
</evidence>
<dbReference type="GO" id="GO:0005886">
    <property type="term" value="C:plasma membrane"/>
    <property type="evidence" value="ECO:0007669"/>
    <property type="project" value="UniProtKB-SubCell"/>
</dbReference>
<organism evidence="7 8">
    <name type="scientific">Alkalihalobacillus trypoxylicola</name>
    <dbReference type="NCBI Taxonomy" id="519424"/>
    <lineage>
        <taxon>Bacteria</taxon>
        <taxon>Bacillati</taxon>
        <taxon>Bacillota</taxon>
        <taxon>Bacilli</taxon>
        <taxon>Bacillales</taxon>
        <taxon>Bacillaceae</taxon>
        <taxon>Alkalihalobacillus</taxon>
    </lineage>
</organism>
<sequence length="278" mass="31940">MDKHFFIHLFNQIKTNPILDWSATLAYYFMLSIFPLLIFLIALIPYFQLDISQIEMFINDYLPQELAEIITTVVLDTISTQRGGLLSLGIIATLWSASNGINAFIRAINRSYNIEETRNFLRQRFLSMLLTFGILFMIIVTLLLPVFGSAIIQFLDSILYFPEQTTVLLNMLRWVLGVVLIALLLLFFYWIAPNIKVKLTDVLIGTTFATISWQIVSYLFSYYVSSLTDFSATYGSLGGVIVLMLWFFITGIILVIGGEINASIYYRQYIMEEEKDNK</sequence>
<dbReference type="Pfam" id="PF03631">
    <property type="entry name" value="Virul_fac_BrkB"/>
    <property type="match status" value="1"/>
</dbReference>
<protein>
    <submittedName>
        <fullName evidence="7">Ribonuclease</fullName>
    </submittedName>
</protein>
<feature type="transmembrane region" description="Helical" evidence="6">
    <location>
        <begin position="203"/>
        <end position="224"/>
    </location>
</feature>
<feature type="transmembrane region" description="Helical" evidence="6">
    <location>
        <begin position="125"/>
        <end position="152"/>
    </location>
</feature>
<comment type="subcellular location">
    <subcellularLocation>
        <location evidence="1">Cell membrane</location>
        <topology evidence="1">Multi-pass membrane protein</topology>
    </subcellularLocation>
</comment>
<dbReference type="PANTHER" id="PTHR30213:SF0">
    <property type="entry name" value="UPF0761 MEMBRANE PROTEIN YIHY"/>
    <property type="match status" value="1"/>
</dbReference>
<dbReference type="AlphaFoldDB" id="A0A161PIP8"/>
<dbReference type="OrthoDB" id="9775903at2"/>
<gene>
    <name evidence="7" type="ORF">AZF04_16265</name>
</gene>
<keyword evidence="4 6" id="KW-1133">Transmembrane helix</keyword>
<keyword evidence="5 6" id="KW-0472">Membrane</keyword>
<feature type="transmembrane region" description="Helical" evidence="6">
    <location>
        <begin position="85"/>
        <end position="105"/>
    </location>
</feature>
<evidence type="ECO:0000256" key="6">
    <source>
        <dbReference type="SAM" id="Phobius"/>
    </source>
</evidence>
<proteinExistence type="predicted"/>
<feature type="transmembrane region" description="Helical" evidence="6">
    <location>
        <begin position="21"/>
        <end position="47"/>
    </location>
</feature>
<evidence type="ECO:0000256" key="4">
    <source>
        <dbReference type="ARBA" id="ARBA00022989"/>
    </source>
</evidence>
<evidence type="ECO:0000313" key="8">
    <source>
        <dbReference type="Proteomes" id="UP000075806"/>
    </source>
</evidence>
<dbReference type="PANTHER" id="PTHR30213">
    <property type="entry name" value="INNER MEMBRANE PROTEIN YHJD"/>
    <property type="match status" value="1"/>
</dbReference>
<dbReference type="PIRSF" id="PIRSF035875">
    <property type="entry name" value="RNase_BN"/>
    <property type="match status" value="1"/>
</dbReference>
<evidence type="ECO:0000256" key="1">
    <source>
        <dbReference type="ARBA" id="ARBA00004651"/>
    </source>
</evidence>
<dbReference type="InterPro" id="IPR017039">
    <property type="entry name" value="Virul_fac_BrkB"/>
</dbReference>
<dbReference type="Proteomes" id="UP000075806">
    <property type="component" value="Unassembled WGS sequence"/>
</dbReference>
<accession>A0A161PIP8</accession>
<dbReference type="NCBIfam" id="TIGR00765">
    <property type="entry name" value="yihY_not_rbn"/>
    <property type="match status" value="1"/>
</dbReference>
<name>A0A161PIP8_9BACI</name>
<keyword evidence="3 6" id="KW-0812">Transmembrane</keyword>
<keyword evidence="8" id="KW-1185">Reference proteome</keyword>
<feature type="transmembrane region" description="Helical" evidence="6">
    <location>
        <begin position="236"/>
        <end position="257"/>
    </location>
</feature>